<dbReference type="AlphaFoldDB" id="A0A7T7ZV36"/>
<gene>
    <name evidence="2" type="ORF">I6H46_07400</name>
</gene>
<dbReference type="InterPro" id="IPR010982">
    <property type="entry name" value="Lambda_DNA-bd_dom_sf"/>
</dbReference>
<name>A0A7T7ZV36_9FIRM</name>
<evidence type="ECO:0000313" key="3">
    <source>
        <dbReference type="Proteomes" id="UP000595871"/>
    </source>
</evidence>
<protein>
    <submittedName>
        <fullName evidence="2">Helix-turn-helix domain-containing protein</fullName>
    </submittedName>
</protein>
<dbReference type="SUPFAM" id="SSF47413">
    <property type="entry name" value="lambda repressor-like DNA-binding domains"/>
    <property type="match status" value="1"/>
</dbReference>
<dbReference type="EMBL" id="CP067016">
    <property type="protein sequence ID" value="QQN55692.1"/>
    <property type="molecule type" value="Genomic_DNA"/>
</dbReference>
<reference evidence="2 3" key="1">
    <citation type="submission" date="2020-12" db="EMBL/GenBank/DDBJ databases">
        <title>FDA dAtabase for Regulatory Grade micrObial Sequences (FDA-ARGOS): Supporting development and validation of Infectious Disease Dx tests.</title>
        <authorList>
            <person name="Sproer C."/>
            <person name="Gronow S."/>
            <person name="Severitt S."/>
            <person name="Schroder I."/>
            <person name="Tallon L."/>
            <person name="Sadzewicz L."/>
            <person name="Zhao X."/>
            <person name="Boylan J."/>
            <person name="Ott S."/>
            <person name="Bowen H."/>
            <person name="Vavikolanu K."/>
            <person name="Mehta A."/>
            <person name="Aluvathingal J."/>
            <person name="Nadendla S."/>
            <person name="Lowell S."/>
            <person name="Myers T."/>
            <person name="Yan Y."/>
            <person name="Sichtig H."/>
        </authorList>
    </citation>
    <scope>NUCLEOTIDE SEQUENCE [LARGE SCALE GENOMIC DNA]</scope>
    <source>
        <strain evidence="2 3">FDAARGOS_989</strain>
    </source>
</reference>
<dbReference type="Pfam" id="PF13443">
    <property type="entry name" value="HTH_26"/>
    <property type="match status" value="1"/>
</dbReference>
<proteinExistence type="predicted"/>
<accession>A0A7T7ZV36</accession>
<organism evidence="2 3">
    <name type="scientific">Anaerococcus obesiensis</name>
    <dbReference type="NCBI Taxonomy" id="1287640"/>
    <lineage>
        <taxon>Bacteria</taxon>
        <taxon>Bacillati</taxon>
        <taxon>Bacillota</taxon>
        <taxon>Tissierellia</taxon>
        <taxon>Tissierellales</taxon>
        <taxon>Peptoniphilaceae</taxon>
        <taxon>Anaerococcus</taxon>
    </lineage>
</organism>
<sequence length="66" mass="7585">MITSNLIKNLSKEKGKSVEDLARRIGYTPKNLNKNLKRETVSTKELMLIANEIDVVFEQSHILGKW</sequence>
<feature type="domain" description="HTH cro/C1-type" evidence="1">
    <location>
        <begin position="7"/>
        <end position="62"/>
    </location>
</feature>
<dbReference type="InterPro" id="IPR001387">
    <property type="entry name" value="Cro/C1-type_HTH"/>
</dbReference>
<dbReference type="KEGG" id="aob:I6H46_07400"/>
<dbReference type="GO" id="GO:0003677">
    <property type="term" value="F:DNA binding"/>
    <property type="evidence" value="ECO:0007669"/>
    <property type="project" value="InterPro"/>
</dbReference>
<dbReference type="Proteomes" id="UP000595871">
    <property type="component" value="Chromosome"/>
</dbReference>
<dbReference type="RefSeq" id="WP_019117797.1">
    <property type="nucleotide sequence ID" value="NZ_CP067016.1"/>
</dbReference>
<dbReference type="PROSITE" id="PS50943">
    <property type="entry name" value="HTH_CROC1"/>
    <property type="match status" value="1"/>
</dbReference>
<evidence type="ECO:0000313" key="2">
    <source>
        <dbReference type="EMBL" id="QQN55692.1"/>
    </source>
</evidence>
<keyword evidence="3" id="KW-1185">Reference proteome</keyword>
<evidence type="ECO:0000259" key="1">
    <source>
        <dbReference type="PROSITE" id="PS50943"/>
    </source>
</evidence>